<feature type="region of interest" description="Disordered" evidence="3">
    <location>
        <begin position="1"/>
        <end position="59"/>
    </location>
</feature>
<reference evidence="6" key="1">
    <citation type="submission" date="2025-08" db="UniProtKB">
        <authorList>
            <consortium name="RefSeq"/>
        </authorList>
    </citation>
    <scope>IDENTIFICATION</scope>
    <source>
        <tissue evidence="6">Spleen</tissue>
    </source>
</reference>
<evidence type="ECO:0000313" key="5">
    <source>
        <dbReference type="Proteomes" id="UP000245320"/>
    </source>
</evidence>
<dbReference type="GO" id="GO:0046621">
    <property type="term" value="P:negative regulation of organ growth"/>
    <property type="evidence" value="ECO:0007669"/>
    <property type="project" value="TreeGrafter"/>
</dbReference>
<dbReference type="InParanoid" id="A0A6J3QUQ5"/>
<dbReference type="GO" id="GO:0060090">
    <property type="term" value="F:molecular adaptor activity"/>
    <property type="evidence" value="ECO:0007669"/>
    <property type="project" value="TreeGrafter"/>
</dbReference>
<feature type="domain" description="WW" evidence="4">
    <location>
        <begin position="63"/>
        <end position="96"/>
    </location>
</feature>
<evidence type="ECO:0000259" key="4">
    <source>
        <dbReference type="PROSITE" id="PS50020"/>
    </source>
</evidence>
<name>A0A6J3QUQ5_TURTR</name>
<proteinExistence type="predicted"/>
<comment type="subcellular location">
    <subcellularLocation>
        <location evidence="1">Cytoplasm</location>
    </subcellularLocation>
</comment>
<accession>A0A6J3QUQ5</accession>
<evidence type="ECO:0000256" key="2">
    <source>
        <dbReference type="ARBA" id="ARBA00022490"/>
    </source>
</evidence>
<dbReference type="AlphaFoldDB" id="A0A6J3QUQ5"/>
<dbReference type="InterPro" id="IPR051105">
    <property type="entry name" value="WWC/KIBRA_Hippo_Reg"/>
</dbReference>
<dbReference type="InterPro" id="IPR001202">
    <property type="entry name" value="WW_dom"/>
</dbReference>
<dbReference type="Pfam" id="PF00397">
    <property type="entry name" value="WW"/>
    <property type="match status" value="1"/>
</dbReference>
<sequence>MRWLSGGRRRRRRRGQPREAPREPPQPAQPPQEPPQLAPQSRPPATPAPSAPPPPWARESAELLLPTGREEARDYDGRVFYIDHNTRQTSWIDPRDRYLLNTCYVPPIAHATAQKRNSPAFKSMHARDQINQ</sequence>
<dbReference type="Proteomes" id="UP000245320">
    <property type="component" value="Chromosome Y"/>
</dbReference>
<keyword evidence="2" id="KW-0963">Cytoplasm</keyword>
<dbReference type="InterPro" id="IPR036020">
    <property type="entry name" value="WW_dom_sf"/>
</dbReference>
<dbReference type="RefSeq" id="XP_033706235.1">
    <property type="nucleotide sequence ID" value="XM_033850344.1"/>
</dbReference>
<dbReference type="PANTHER" id="PTHR14791">
    <property type="entry name" value="BOMB/KIRA PROTEINS"/>
    <property type="match status" value="1"/>
</dbReference>
<dbReference type="GO" id="GO:0006355">
    <property type="term" value="P:regulation of DNA-templated transcription"/>
    <property type="evidence" value="ECO:0007669"/>
    <property type="project" value="TreeGrafter"/>
</dbReference>
<dbReference type="GO" id="GO:0019900">
    <property type="term" value="F:kinase binding"/>
    <property type="evidence" value="ECO:0007669"/>
    <property type="project" value="TreeGrafter"/>
</dbReference>
<dbReference type="GO" id="GO:0035330">
    <property type="term" value="P:regulation of hippo signaling"/>
    <property type="evidence" value="ECO:0007669"/>
    <property type="project" value="TreeGrafter"/>
</dbReference>
<evidence type="ECO:0000313" key="6">
    <source>
        <dbReference type="RefSeq" id="XP_033706235.1"/>
    </source>
</evidence>
<dbReference type="GO" id="GO:0016477">
    <property type="term" value="P:cell migration"/>
    <property type="evidence" value="ECO:0007669"/>
    <property type="project" value="TreeGrafter"/>
</dbReference>
<organism evidence="5 6">
    <name type="scientific">Tursiops truncatus</name>
    <name type="common">Atlantic bottle-nosed dolphin</name>
    <name type="synonym">Delphinus truncatus</name>
    <dbReference type="NCBI Taxonomy" id="9739"/>
    <lineage>
        <taxon>Eukaryota</taxon>
        <taxon>Metazoa</taxon>
        <taxon>Chordata</taxon>
        <taxon>Craniata</taxon>
        <taxon>Vertebrata</taxon>
        <taxon>Euteleostomi</taxon>
        <taxon>Mammalia</taxon>
        <taxon>Eutheria</taxon>
        <taxon>Laurasiatheria</taxon>
        <taxon>Artiodactyla</taxon>
        <taxon>Whippomorpha</taxon>
        <taxon>Cetacea</taxon>
        <taxon>Odontoceti</taxon>
        <taxon>Delphinidae</taxon>
        <taxon>Tursiops</taxon>
    </lineage>
</organism>
<dbReference type="OrthoDB" id="43122at2759"/>
<dbReference type="GO" id="GO:0005737">
    <property type="term" value="C:cytoplasm"/>
    <property type="evidence" value="ECO:0007669"/>
    <property type="project" value="UniProtKB-SubCell"/>
</dbReference>
<protein>
    <submittedName>
        <fullName evidence="6">Probable E3 ubiquitin-protein ligase hulA</fullName>
    </submittedName>
</protein>
<feature type="compositionally biased region" description="Pro residues" evidence="3">
    <location>
        <begin position="23"/>
        <end position="56"/>
    </location>
</feature>
<dbReference type="Gene3D" id="2.20.70.10">
    <property type="match status" value="1"/>
</dbReference>
<evidence type="ECO:0000256" key="1">
    <source>
        <dbReference type="ARBA" id="ARBA00004496"/>
    </source>
</evidence>
<keyword evidence="5" id="KW-1185">Reference proteome</keyword>
<dbReference type="CDD" id="cd00201">
    <property type="entry name" value="WW"/>
    <property type="match status" value="1"/>
</dbReference>
<gene>
    <name evidence="6" type="primary">LOC117310640</name>
</gene>
<dbReference type="SUPFAM" id="SSF51045">
    <property type="entry name" value="WW domain"/>
    <property type="match status" value="1"/>
</dbReference>
<dbReference type="PROSITE" id="PS50020">
    <property type="entry name" value="WW_DOMAIN_2"/>
    <property type="match status" value="1"/>
</dbReference>
<dbReference type="PANTHER" id="PTHR14791:SF25">
    <property type="entry name" value="PROTEIN WWC3"/>
    <property type="match status" value="1"/>
</dbReference>
<evidence type="ECO:0000256" key="3">
    <source>
        <dbReference type="SAM" id="MobiDB-lite"/>
    </source>
</evidence>
<dbReference type="SMART" id="SM00456">
    <property type="entry name" value="WW"/>
    <property type="match status" value="1"/>
</dbReference>